<dbReference type="VEuPathDB" id="VectorBase:CSON011294"/>
<evidence type="ECO:0000256" key="1">
    <source>
        <dbReference type="ARBA" id="ARBA00023127"/>
    </source>
</evidence>
<dbReference type="Pfam" id="PF02984">
    <property type="entry name" value="Cyclin_C"/>
    <property type="match status" value="1"/>
</dbReference>
<dbReference type="FunFam" id="1.10.472.10:FF:000003">
    <property type="entry name" value="G1/S-specific cyclin-D2"/>
    <property type="match status" value="1"/>
</dbReference>
<dbReference type="EMBL" id="UFQT01000048">
    <property type="protein sequence ID" value="SSX18979.1"/>
    <property type="molecule type" value="Genomic_DNA"/>
</dbReference>
<feature type="domain" description="Cyclin C-terminal" evidence="4">
    <location>
        <begin position="171"/>
        <end position="319"/>
    </location>
</feature>
<dbReference type="AlphaFoldDB" id="A0A336K757"/>
<accession>A0A336K757</accession>
<sequence>MDLICTEVVNFSDNSNCSFTSTDNSFVHKAIEDPAFLQDRCLENLLKREDKQSSGCSYFNTIQKDITPKMRKIVAEWVLEICDEQKCQEEVSILTLNYMDQFLSLKPIKKTHLQLLAATCLLLASKLREPSCRALPVKLLVFYTDNSITKKDLIQMELLVLSLLKWDLSTVTPLDFLHLLLSKLPIKSTRCPDIEIEKVRKHAQAFVSLAAKEHYFSIYSASTIAAGSIAASLVGLNWHARTNTKIQKLLDMLTDLTGVEQEYIHECMMKMENVFEEQRNQLPLYISGTIDVENNKINKSQKPQYNSVLSEKIRNSVTPTDVQDVEF</sequence>
<name>A0A336K757_CULSO</name>
<evidence type="ECO:0000313" key="5">
    <source>
        <dbReference type="EMBL" id="SSW98593.1"/>
    </source>
</evidence>
<dbReference type="InterPro" id="IPR013763">
    <property type="entry name" value="Cyclin-like_dom"/>
</dbReference>
<dbReference type="PANTHER" id="PTHR10177">
    <property type="entry name" value="CYCLINS"/>
    <property type="match status" value="1"/>
</dbReference>
<dbReference type="EMBL" id="UFQS01000048">
    <property type="protein sequence ID" value="SSW98593.1"/>
    <property type="molecule type" value="Genomic_DNA"/>
</dbReference>
<reference evidence="6" key="2">
    <citation type="submission" date="2018-07" db="EMBL/GenBank/DDBJ databases">
        <authorList>
            <person name="Quirk P.G."/>
            <person name="Krulwich T.A."/>
        </authorList>
    </citation>
    <scope>NUCLEOTIDE SEQUENCE</scope>
</reference>
<feature type="domain" description="Cyclin-like" evidence="3">
    <location>
        <begin position="76"/>
        <end position="162"/>
    </location>
</feature>
<keyword evidence="1 2" id="KW-0195">Cyclin</keyword>
<evidence type="ECO:0000313" key="6">
    <source>
        <dbReference type="EMBL" id="SSX18979.1"/>
    </source>
</evidence>
<dbReference type="InterPro" id="IPR004367">
    <property type="entry name" value="Cyclin_C-dom"/>
</dbReference>
<dbReference type="SMART" id="SM00385">
    <property type="entry name" value="CYCLIN"/>
    <property type="match status" value="1"/>
</dbReference>
<proteinExistence type="inferred from homology"/>
<organism evidence="5">
    <name type="scientific">Culicoides sonorensis</name>
    <name type="common">Biting midge</name>
    <dbReference type="NCBI Taxonomy" id="179676"/>
    <lineage>
        <taxon>Eukaryota</taxon>
        <taxon>Metazoa</taxon>
        <taxon>Ecdysozoa</taxon>
        <taxon>Arthropoda</taxon>
        <taxon>Hexapoda</taxon>
        <taxon>Insecta</taxon>
        <taxon>Pterygota</taxon>
        <taxon>Neoptera</taxon>
        <taxon>Endopterygota</taxon>
        <taxon>Diptera</taxon>
        <taxon>Nematocera</taxon>
        <taxon>Chironomoidea</taxon>
        <taxon>Ceratopogonidae</taxon>
        <taxon>Ceratopogoninae</taxon>
        <taxon>Culicoides</taxon>
        <taxon>Monoculicoides</taxon>
    </lineage>
</organism>
<dbReference type="CDD" id="cd20516">
    <property type="entry name" value="CYCLIN_CCND_rpt2"/>
    <property type="match status" value="1"/>
</dbReference>
<evidence type="ECO:0000259" key="4">
    <source>
        <dbReference type="SMART" id="SM01332"/>
    </source>
</evidence>
<comment type="similarity">
    <text evidence="2">Belongs to the cyclin family.</text>
</comment>
<dbReference type="InterPro" id="IPR006671">
    <property type="entry name" value="Cyclin_N"/>
</dbReference>
<dbReference type="SMART" id="SM01332">
    <property type="entry name" value="Cyclin_C"/>
    <property type="match status" value="1"/>
</dbReference>
<dbReference type="Gene3D" id="1.10.472.10">
    <property type="entry name" value="Cyclin-like"/>
    <property type="match status" value="2"/>
</dbReference>
<evidence type="ECO:0000259" key="3">
    <source>
        <dbReference type="SMART" id="SM00385"/>
    </source>
</evidence>
<dbReference type="InterPro" id="IPR039361">
    <property type="entry name" value="Cyclin"/>
</dbReference>
<dbReference type="InterPro" id="IPR036915">
    <property type="entry name" value="Cyclin-like_sf"/>
</dbReference>
<dbReference type="Pfam" id="PF00134">
    <property type="entry name" value="Cyclin_N"/>
    <property type="match status" value="1"/>
</dbReference>
<protein>
    <submittedName>
        <fullName evidence="5">CSON011294 protein</fullName>
    </submittedName>
</protein>
<reference evidence="5" key="1">
    <citation type="submission" date="2018-04" db="EMBL/GenBank/DDBJ databases">
        <authorList>
            <person name="Go L.Y."/>
            <person name="Mitchell J.A."/>
        </authorList>
    </citation>
    <scope>NUCLEOTIDE SEQUENCE</scope>
    <source>
        <tissue evidence="5">Whole organism</tissue>
    </source>
</reference>
<dbReference type="SUPFAM" id="SSF47954">
    <property type="entry name" value="Cyclin-like"/>
    <property type="match status" value="2"/>
</dbReference>
<evidence type="ECO:0000256" key="2">
    <source>
        <dbReference type="RuleBase" id="RU000383"/>
    </source>
</evidence>
<gene>
    <name evidence="5" type="primary">CSON011294</name>
</gene>